<gene>
    <name evidence="7" type="ORF">US28_C0023G0009</name>
</gene>
<keyword evidence="5" id="KW-0460">Magnesium</keyword>
<dbReference type="GO" id="GO:0016757">
    <property type="term" value="F:glycosyltransferase activity"/>
    <property type="evidence" value="ECO:0007669"/>
    <property type="project" value="UniProtKB-KW"/>
</dbReference>
<dbReference type="InterPro" id="IPR001173">
    <property type="entry name" value="Glyco_trans_2-like"/>
</dbReference>
<evidence type="ECO:0000313" key="7">
    <source>
        <dbReference type="EMBL" id="KKQ15108.1"/>
    </source>
</evidence>
<evidence type="ECO:0000259" key="6">
    <source>
        <dbReference type="Pfam" id="PF00535"/>
    </source>
</evidence>
<organism evidence="7 8">
    <name type="scientific">Candidatus Daviesbacteria bacterium GW2011_GWA1_36_8</name>
    <dbReference type="NCBI Taxonomy" id="1618417"/>
    <lineage>
        <taxon>Bacteria</taxon>
        <taxon>Candidatus Daviesiibacteriota</taxon>
    </lineage>
</organism>
<dbReference type="AlphaFoldDB" id="A0A0G0F7D3"/>
<name>A0A0G0F7D3_9BACT</name>
<dbReference type="PANTHER" id="PTHR48090:SF10">
    <property type="entry name" value="GLUCOSYL-3-PHOSPHOGLYCERATE SYNTHASE"/>
    <property type="match status" value="1"/>
</dbReference>
<comment type="cofactor">
    <cofactor evidence="1">
        <name>Mg(2+)</name>
        <dbReference type="ChEBI" id="CHEBI:18420"/>
    </cofactor>
</comment>
<feature type="domain" description="Glycosyltransferase 2-like" evidence="6">
    <location>
        <begin position="7"/>
        <end position="133"/>
    </location>
</feature>
<evidence type="ECO:0000256" key="2">
    <source>
        <dbReference type="ARBA" id="ARBA00006739"/>
    </source>
</evidence>
<dbReference type="SUPFAM" id="SSF53448">
    <property type="entry name" value="Nucleotide-diphospho-sugar transferases"/>
    <property type="match status" value="1"/>
</dbReference>
<dbReference type="EMBL" id="LBSJ01000023">
    <property type="protein sequence ID" value="KKQ15108.1"/>
    <property type="molecule type" value="Genomic_DNA"/>
</dbReference>
<reference evidence="7 8" key="1">
    <citation type="journal article" date="2015" name="Nature">
        <title>rRNA introns, odd ribosomes, and small enigmatic genomes across a large radiation of phyla.</title>
        <authorList>
            <person name="Brown C.T."/>
            <person name="Hug L.A."/>
            <person name="Thomas B.C."/>
            <person name="Sharon I."/>
            <person name="Castelle C.J."/>
            <person name="Singh A."/>
            <person name="Wilkins M.J."/>
            <person name="Williams K.H."/>
            <person name="Banfield J.F."/>
        </authorList>
    </citation>
    <scope>NUCLEOTIDE SEQUENCE [LARGE SCALE GENOMIC DNA]</scope>
</reference>
<proteinExistence type="inferred from homology"/>
<keyword evidence="4 7" id="KW-0808">Transferase</keyword>
<comment type="caution">
    <text evidence="7">The sequence shown here is derived from an EMBL/GenBank/DDBJ whole genome shotgun (WGS) entry which is preliminary data.</text>
</comment>
<evidence type="ECO:0000256" key="5">
    <source>
        <dbReference type="ARBA" id="ARBA00022842"/>
    </source>
</evidence>
<keyword evidence="3" id="KW-0328">Glycosyltransferase</keyword>
<dbReference type="Pfam" id="PF00535">
    <property type="entry name" value="Glycos_transf_2"/>
    <property type="match status" value="1"/>
</dbReference>
<dbReference type="Gene3D" id="3.90.550.10">
    <property type="entry name" value="Spore Coat Polysaccharide Biosynthesis Protein SpsA, Chain A"/>
    <property type="match status" value="1"/>
</dbReference>
<evidence type="ECO:0000256" key="3">
    <source>
        <dbReference type="ARBA" id="ARBA00022676"/>
    </source>
</evidence>
<sequence length="245" mass="28182">MMKNSLSVIIPAYNEEENLEDSIKSVLRIVPEFCNDFEIVIINDGSKDETGKIANRLAKNKKIKVIHNSKNKGMGYSYWRGVSIAKYNYIMIVWGDYAHTDSSLKKILSYMRKYEVVIPFYTNMDSRTVQRRIISAIFSRIVNLITGLSIRYYNGSTLYMESYLKKIPRHSQGFGYQAEILAYTIKQGAKYIEVGVERRNIPDGPTAAFAVKNVSDVMASLLWLFKEFRILPLKRLIIGTLKYVS</sequence>
<dbReference type="PANTHER" id="PTHR48090">
    <property type="entry name" value="UNDECAPRENYL-PHOSPHATE 4-DEOXY-4-FORMAMIDO-L-ARABINOSE TRANSFERASE-RELATED"/>
    <property type="match status" value="1"/>
</dbReference>
<dbReference type="InterPro" id="IPR029044">
    <property type="entry name" value="Nucleotide-diphossugar_trans"/>
</dbReference>
<comment type="similarity">
    <text evidence="2">Belongs to the glycosyltransferase 2 family.</text>
</comment>
<evidence type="ECO:0000256" key="1">
    <source>
        <dbReference type="ARBA" id="ARBA00001946"/>
    </source>
</evidence>
<accession>A0A0G0F7D3</accession>
<evidence type="ECO:0000313" key="8">
    <source>
        <dbReference type="Proteomes" id="UP000034448"/>
    </source>
</evidence>
<dbReference type="Proteomes" id="UP000034448">
    <property type="component" value="Unassembled WGS sequence"/>
</dbReference>
<dbReference type="CDD" id="cd04179">
    <property type="entry name" value="DPM_DPG-synthase_like"/>
    <property type="match status" value="1"/>
</dbReference>
<dbReference type="InterPro" id="IPR050256">
    <property type="entry name" value="Glycosyltransferase_2"/>
</dbReference>
<protein>
    <submittedName>
        <fullName evidence="7">Glycosyl transferase, group 2 family protein</fullName>
    </submittedName>
</protein>
<evidence type="ECO:0000256" key="4">
    <source>
        <dbReference type="ARBA" id="ARBA00022679"/>
    </source>
</evidence>